<dbReference type="RefSeq" id="XP_025569112.1">
    <property type="nucleotide sequence ID" value="XM_025714038.1"/>
</dbReference>
<sequence>MDRRQWLGFRQSPEKTSDPVRGLLLDYIDGTGIANGTLNASGASNLRSQLDRLHSLDIAHADLYPRNMMVSKDGDPYLIDFSSAKLWPCRGFQKKKKKIFDGYLREENSALEYYLFQLQKLKRHRGLKISDAKSDEDAYGGEVPWTVEGFKDEFID</sequence>
<accession>A0A395GHK7</accession>
<dbReference type="EMBL" id="KZ824524">
    <property type="protein sequence ID" value="RAK94784.1"/>
    <property type="molecule type" value="Genomic_DNA"/>
</dbReference>
<dbReference type="STRING" id="1448316.A0A395GHK7"/>
<feature type="domain" description="Protein kinase" evidence="1">
    <location>
        <begin position="1"/>
        <end position="156"/>
    </location>
</feature>
<dbReference type="GO" id="GO:0004672">
    <property type="term" value="F:protein kinase activity"/>
    <property type="evidence" value="ECO:0007669"/>
    <property type="project" value="InterPro"/>
</dbReference>
<dbReference type="InterPro" id="IPR011009">
    <property type="entry name" value="Kinase-like_dom_sf"/>
</dbReference>
<dbReference type="GO" id="GO:0005524">
    <property type="term" value="F:ATP binding"/>
    <property type="evidence" value="ECO:0007669"/>
    <property type="project" value="InterPro"/>
</dbReference>
<dbReference type="PROSITE" id="PS50011">
    <property type="entry name" value="PROTEIN_KINASE_DOM"/>
    <property type="match status" value="1"/>
</dbReference>
<keyword evidence="3" id="KW-1185">Reference proteome</keyword>
<evidence type="ECO:0000313" key="3">
    <source>
        <dbReference type="Proteomes" id="UP000249402"/>
    </source>
</evidence>
<reference evidence="2 3" key="1">
    <citation type="submission" date="2018-02" db="EMBL/GenBank/DDBJ databases">
        <title>The genomes of Aspergillus section Nigri reveals drivers in fungal speciation.</title>
        <authorList>
            <consortium name="DOE Joint Genome Institute"/>
            <person name="Vesth T.C."/>
            <person name="Nybo J."/>
            <person name="Theobald S."/>
            <person name="Brandl J."/>
            <person name="Frisvad J.C."/>
            <person name="Nielsen K.F."/>
            <person name="Lyhne E.K."/>
            <person name="Kogle M.E."/>
            <person name="Kuo A."/>
            <person name="Riley R."/>
            <person name="Clum A."/>
            <person name="Nolan M."/>
            <person name="Lipzen A."/>
            <person name="Salamov A."/>
            <person name="Henrissat B."/>
            <person name="Wiebenga A."/>
            <person name="De vries R.P."/>
            <person name="Grigoriev I.V."/>
            <person name="Mortensen U.H."/>
            <person name="Andersen M.R."/>
            <person name="Baker S.E."/>
        </authorList>
    </citation>
    <scope>NUCLEOTIDE SEQUENCE [LARGE SCALE GENOMIC DNA]</scope>
    <source>
        <strain evidence="2 3">CBS 121593</strain>
    </source>
</reference>
<dbReference type="VEuPathDB" id="FungiDB:BO80DRAFT_18292"/>
<dbReference type="OrthoDB" id="4482376at2759"/>
<proteinExistence type="predicted"/>
<organism evidence="2 3">
    <name type="scientific">Aspergillus ibericus CBS 121593</name>
    <dbReference type="NCBI Taxonomy" id="1448316"/>
    <lineage>
        <taxon>Eukaryota</taxon>
        <taxon>Fungi</taxon>
        <taxon>Dikarya</taxon>
        <taxon>Ascomycota</taxon>
        <taxon>Pezizomycotina</taxon>
        <taxon>Eurotiomycetes</taxon>
        <taxon>Eurotiomycetidae</taxon>
        <taxon>Eurotiales</taxon>
        <taxon>Aspergillaceae</taxon>
        <taxon>Aspergillus</taxon>
        <taxon>Aspergillus subgen. Circumdati</taxon>
    </lineage>
</organism>
<dbReference type="InterPro" id="IPR000719">
    <property type="entry name" value="Prot_kinase_dom"/>
</dbReference>
<dbReference type="AlphaFoldDB" id="A0A395GHK7"/>
<name>A0A395GHK7_9EURO</name>
<dbReference type="Proteomes" id="UP000249402">
    <property type="component" value="Unassembled WGS sequence"/>
</dbReference>
<protein>
    <recommendedName>
        <fullName evidence="1">Protein kinase domain-containing protein</fullName>
    </recommendedName>
</protein>
<evidence type="ECO:0000259" key="1">
    <source>
        <dbReference type="PROSITE" id="PS50011"/>
    </source>
</evidence>
<dbReference type="GeneID" id="37218903"/>
<dbReference type="SUPFAM" id="SSF56112">
    <property type="entry name" value="Protein kinase-like (PK-like)"/>
    <property type="match status" value="1"/>
</dbReference>
<gene>
    <name evidence="2" type="ORF">BO80DRAFT_18292</name>
</gene>
<evidence type="ECO:0000313" key="2">
    <source>
        <dbReference type="EMBL" id="RAK94784.1"/>
    </source>
</evidence>
<dbReference type="Gene3D" id="1.10.510.10">
    <property type="entry name" value="Transferase(Phosphotransferase) domain 1"/>
    <property type="match status" value="1"/>
</dbReference>